<gene>
    <name evidence="3" type="ORF">DKT69_29970</name>
</gene>
<evidence type="ECO:0000256" key="1">
    <source>
        <dbReference type="ARBA" id="ARBA00007637"/>
    </source>
</evidence>
<dbReference type="Proteomes" id="UP000246050">
    <property type="component" value="Unassembled WGS sequence"/>
</dbReference>
<accession>A0A317D4W4</accession>
<dbReference type="RefSeq" id="WP_109804812.1">
    <property type="nucleotide sequence ID" value="NZ_QGKS01000376.1"/>
</dbReference>
<feature type="domain" description="NAD-dependent epimerase/dehydratase" evidence="2">
    <location>
        <begin position="5"/>
        <end position="279"/>
    </location>
</feature>
<evidence type="ECO:0000313" key="3">
    <source>
        <dbReference type="EMBL" id="PWR09951.1"/>
    </source>
</evidence>
<dbReference type="InterPro" id="IPR036291">
    <property type="entry name" value="NAD(P)-bd_dom_sf"/>
</dbReference>
<evidence type="ECO:0000313" key="4">
    <source>
        <dbReference type="Proteomes" id="UP000246050"/>
    </source>
</evidence>
<reference evidence="3 4" key="1">
    <citation type="submission" date="2018-05" db="EMBL/GenBank/DDBJ databases">
        <title>Micromonosporas from Atacama Desert.</title>
        <authorList>
            <person name="Carro L."/>
            <person name="Golinska P."/>
            <person name="Klenk H.-P."/>
            <person name="Goodfellow M."/>
        </authorList>
    </citation>
    <scope>NUCLEOTIDE SEQUENCE [LARGE SCALE GENOMIC DNA]</scope>
    <source>
        <strain evidence="3 4">4G51</strain>
    </source>
</reference>
<dbReference type="AlphaFoldDB" id="A0A317D4W4"/>
<name>A0A317D4W4_9ACTN</name>
<proteinExistence type="inferred from homology"/>
<protein>
    <submittedName>
        <fullName evidence="3">NAD-dependent epimerase</fullName>
    </submittedName>
</protein>
<dbReference type="Pfam" id="PF01370">
    <property type="entry name" value="Epimerase"/>
    <property type="match status" value="1"/>
</dbReference>
<dbReference type="PANTHER" id="PTHR43000">
    <property type="entry name" value="DTDP-D-GLUCOSE 4,6-DEHYDRATASE-RELATED"/>
    <property type="match status" value="1"/>
</dbReference>
<dbReference type="InterPro" id="IPR001509">
    <property type="entry name" value="Epimerase_deHydtase"/>
</dbReference>
<dbReference type="SUPFAM" id="SSF51735">
    <property type="entry name" value="NAD(P)-binding Rossmann-fold domains"/>
    <property type="match status" value="1"/>
</dbReference>
<evidence type="ECO:0000259" key="2">
    <source>
        <dbReference type="Pfam" id="PF01370"/>
    </source>
</evidence>
<comment type="similarity">
    <text evidence="1">Belongs to the NAD(P)-dependent epimerase/dehydratase family.</text>
</comment>
<dbReference type="Gene3D" id="3.40.50.720">
    <property type="entry name" value="NAD(P)-binding Rossmann-like Domain"/>
    <property type="match status" value="1"/>
</dbReference>
<sequence length="357" mass="39235">MSVAVVTGSAGLIGSEAVRMLTSSGYLVVGFDNDLRSKFFGPEASTRPTLRRLSTDLGASYVHHDVDVRDREAVGAVFRRYGKDIAVIVHAAAQPGHAKWSMGDPIEEFEINATATLGLLEAARQWCPEAVFLFCSTSKVYGDRINSLPMRELATRWEIEAGHEYQNGVTETMSIDGSTHTSLGMSKVAADIMVQEYGLHHGLRAAAFRNCVIAGSAHAASKSHGMLGYIMQVVARRRPYTVLGYGGKQVRDVLHVSDLVRAFAAVIADPHPGAVYNMGGGRYSSCSVLEAIRLAEEISGHEVTLSFEEQTRVGDHIWWIGSNELFQRHYPDWAPEYDVKAMLQEIYDVNDGWRTQA</sequence>
<comment type="caution">
    <text evidence="3">The sequence shown here is derived from an EMBL/GenBank/DDBJ whole genome shotgun (WGS) entry which is preliminary data.</text>
</comment>
<dbReference type="EMBL" id="QGKS01000376">
    <property type="protein sequence ID" value="PWR09951.1"/>
    <property type="molecule type" value="Genomic_DNA"/>
</dbReference>
<organism evidence="3 4">
    <name type="scientific">Micromonospora sicca</name>
    <dbReference type="NCBI Taxonomy" id="2202420"/>
    <lineage>
        <taxon>Bacteria</taxon>
        <taxon>Bacillati</taxon>
        <taxon>Actinomycetota</taxon>
        <taxon>Actinomycetes</taxon>
        <taxon>Micromonosporales</taxon>
        <taxon>Micromonosporaceae</taxon>
        <taxon>Micromonospora</taxon>
    </lineage>
</organism>
<dbReference type="OrthoDB" id="9801785at2"/>